<accession>U2ZTT4</accession>
<comment type="caution">
    <text evidence="2">The sequence shown here is derived from an EMBL/GenBank/DDBJ whole genome shotgun (WGS) entry which is preliminary data.</text>
</comment>
<evidence type="ECO:0000256" key="1">
    <source>
        <dbReference type="SAM" id="MobiDB-lite"/>
    </source>
</evidence>
<sequence>MAQGKGHAPPFGSVIGTDPSPPDRLKAPQYKGLCLLRENWHKHCIVHSEPTPYGQSRRSMAIKAMDTRRPRRHRTEQAKAPETARFQAPLYLPRKNLMSFGRETL</sequence>
<dbReference type="EMBL" id="BATI01000050">
    <property type="protein sequence ID" value="GAD64840.1"/>
    <property type="molecule type" value="Genomic_DNA"/>
</dbReference>
<feature type="region of interest" description="Disordered" evidence="1">
    <location>
        <begin position="64"/>
        <end position="85"/>
    </location>
</feature>
<reference evidence="2" key="1">
    <citation type="submission" date="2024-09" db="EMBL/GenBank/DDBJ databases">
        <title>Whole genome shotgun sequence of Pseudomonas alcaligenes NBRC 14159.</title>
        <authorList>
            <person name="Yoshida I."/>
            <person name="Hosoyama A."/>
            <person name="Tsuchikane K."/>
            <person name="Noguchi M."/>
            <person name="Hirakata S."/>
            <person name="Ando Y."/>
            <person name="Ohji S."/>
            <person name="Yamazoe A."/>
            <person name="Yamazaki S."/>
            <person name="Fujita N."/>
        </authorList>
    </citation>
    <scope>NUCLEOTIDE SEQUENCE</scope>
    <source>
        <strain evidence="2">NBRC 14159</strain>
    </source>
</reference>
<feature type="region of interest" description="Disordered" evidence="1">
    <location>
        <begin position="1"/>
        <end position="26"/>
    </location>
</feature>
<dbReference type="Proteomes" id="UP000016560">
    <property type="component" value="Unassembled WGS sequence"/>
</dbReference>
<gene>
    <name evidence="2" type="ORF">PA6_050_00090</name>
</gene>
<keyword evidence="3" id="KW-1185">Reference proteome</keyword>
<protein>
    <submittedName>
        <fullName evidence="2">Uncharacterized protein</fullName>
    </submittedName>
</protein>
<evidence type="ECO:0000313" key="3">
    <source>
        <dbReference type="Proteomes" id="UP000016560"/>
    </source>
</evidence>
<dbReference type="AlphaFoldDB" id="U2ZTT4"/>
<proteinExistence type="predicted"/>
<evidence type="ECO:0000313" key="2">
    <source>
        <dbReference type="EMBL" id="GAD64840.1"/>
    </source>
</evidence>
<organism evidence="2 3">
    <name type="scientific">Aquipseudomonas alcaligenes (strain ATCC 14909 / DSM 50342 / CCUG 1425 / JCM 20561 / NBRC 14159 / NCIMB 9945 / NCTC 10367 / 1577)</name>
    <name type="common">Pseudomonas alcaligenes</name>
    <dbReference type="NCBI Taxonomy" id="1215092"/>
    <lineage>
        <taxon>Bacteria</taxon>
        <taxon>Pseudomonadati</taxon>
        <taxon>Pseudomonadota</taxon>
        <taxon>Gammaproteobacteria</taxon>
        <taxon>Pseudomonadales</taxon>
        <taxon>Pseudomonadaceae</taxon>
        <taxon>Aquipseudomonas</taxon>
    </lineage>
</organism>
<name>U2ZTT4_AQUA1</name>